<sequence>MDVSELVSQMQDTLATIHSTLQSLDPKVHDAKLDDLEKRRDDAIRALTAAFSAEAESLDQKRKAEREEIGERRRKEDEERDRRRREEDNELAAKDREEDQARDRKLKEDSKDVEQETDELMSRVEEEAHMATTEGREKLQALQERRRELNRLIEDQLEMTLPTLPVVPIRRRPTRASTSPSSLTDRKVPETSRTVGAPAHPGPDQQETYKADEVPQEVPNADSSINNVSKSSLLLPGNMDNGDEDSTEHVNYAPLQEETKSQTEPPGPADWPLTQEDAATNTAHHHQEASQEPTAASETNSPSNDVTAESHEVGAIPSTMNHGVDISSMEEDEAPQEQVSSNRSSTEALPSTGIESAEPLDEDTALLNEEEYQANHDNPPAAHLSEPDATSQTSFAAAEVLPEPKHQFPGHHPELSMLSTEAELAHFYYHDLSDVEEVSPASSPREKEPDEDAYLHVSEASGNPPFSAHADTSGYLSENADASNPNFGHRGESYIEEDEVHHLERVHSTIPQDVRTEPGAFVHTAEGQGQGDTATDADFEESLPRLHPLSTTEMTLEPLNMMIQDMDENEGTSEQEKAHTSEPGAEKSVVFEQETVVDTASPESEPAREHYEAVEPEIGGYDALGLQQTGVVETGPEIPDPSGGGTSAPIDHVPSPEPDDHDYDHDHEEAEMHEETTGTGGESPVDYMYRGYRRSSPELHDIKPQIDPGERDAESGEDEPHQSPGHRGHEDDDTDTESQRFVTPLPSQNSLRAFYQEENTPHNVDTDDYIGRQYYEEDPRQYESAHQHSTTVHGEDHLFDDTDQSEDHGLPEDDEVESVATSQPGSPALLEQSGQAEETDTNREIEPQRIPEVTVKSPTSPRNPARTSWMEEVDDYFEEEESGSPPETPPPSARGVVKDEATSNTAQGDLPHELPVSTGSGLSASLHNTERPHTPTTHESLPSSEDATPEPSAALNVTNTPWRADDAPPAKAAPPPTQPAAASSNACAASSNQGVPAPTPTTRTQTQPAQPTATTTAPTTNSTTPTPAPTPTPTPPPAPTPPSSTTKAPAPAPPFQRHVHASRRSLARRALLLGCRTRGGIDHARAWRGSVGEGCGAAGLWKGEEEEEEEEGDEEEGEEVVIALGLTPTPTQERQAGLVSTGVAATTTARVTGGNYGLGVTVLENNFDRLGVHSITAQVSVDETGLEEEEEEAVERGKGDMMEGARRLRAGPDISSRWRGSDTGVRQRPRYTEAVGEARLAWMWVEGWRARLRKGGDVVEKARWEWRLDSPEEVSVSESVPIVMVGEPEIVGGDQG</sequence>
<dbReference type="GeneID" id="87844158"/>
<proteinExistence type="predicted"/>
<feature type="compositionally biased region" description="Polar residues" evidence="1">
    <location>
        <begin position="934"/>
        <end position="946"/>
    </location>
</feature>
<feature type="compositionally biased region" description="Polar residues" evidence="1">
    <location>
        <begin position="856"/>
        <end position="866"/>
    </location>
</feature>
<feature type="compositionally biased region" description="Low complexity" evidence="1">
    <location>
        <begin position="1000"/>
        <end position="1025"/>
    </location>
</feature>
<feature type="compositionally biased region" description="Basic and acidic residues" evidence="1">
    <location>
        <begin position="662"/>
        <end position="676"/>
    </location>
</feature>
<accession>A0AAE0LM67</accession>
<evidence type="ECO:0000256" key="1">
    <source>
        <dbReference type="SAM" id="MobiDB-lite"/>
    </source>
</evidence>
<gene>
    <name evidence="2" type="ORF">B0H64DRAFT_452680</name>
</gene>
<feature type="compositionally biased region" description="Basic and acidic residues" evidence="1">
    <location>
        <begin position="840"/>
        <end position="849"/>
    </location>
</feature>
<dbReference type="RefSeq" id="XP_062654050.1">
    <property type="nucleotide sequence ID" value="XM_062807210.1"/>
</dbReference>
<feature type="compositionally biased region" description="Basic and acidic residues" evidence="1">
    <location>
        <begin position="58"/>
        <end position="142"/>
    </location>
</feature>
<organism evidence="2 3">
    <name type="scientific">Chaetomium fimeti</name>
    <dbReference type="NCBI Taxonomy" id="1854472"/>
    <lineage>
        <taxon>Eukaryota</taxon>
        <taxon>Fungi</taxon>
        <taxon>Dikarya</taxon>
        <taxon>Ascomycota</taxon>
        <taxon>Pezizomycotina</taxon>
        <taxon>Sordariomycetes</taxon>
        <taxon>Sordariomycetidae</taxon>
        <taxon>Sordariales</taxon>
        <taxon>Chaetomiaceae</taxon>
        <taxon>Chaetomium</taxon>
    </lineage>
</organism>
<dbReference type="Proteomes" id="UP001278766">
    <property type="component" value="Unassembled WGS sequence"/>
</dbReference>
<feature type="compositionally biased region" description="Low complexity" evidence="1">
    <location>
        <begin position="979"/>
        <end position="992"/>
    </location>
</feature>
<feature type="compositionally biased region" description="Basic and acidic residues" evidence="1">
    <location>
        <begin position="695"/>
        <end position="721"/>
    </location>
</feature>
<feature type="compositionally biased region" description="Polar residues" evidence="1">
    <location>
        <begin position="917"/>
        <end position="927"/>
    </location>
</feature>
<name>A0AAE0LM67_9PEZI</name>
<protein>
    <submittedName>
        <fullName evidence="2">Uncharacterized protein</fullName>
    </submittedName>
</protein>
<feature type="region of interest" description="Disordered" evidence="1">
    <location>
        <begin position="632"/>
        <end position="1063"/>
    </location>
</feature>
<feature type="region of interest" description="Disordered" evidence="1">
    <location>
        <begin position="568"/>
        <end position="589"/>
    </location>
</feature>
<evidence type="ECO:0000313" key="2">
    <source>
        <dbReference type="EMBL" id="KAK3290536.1"/>
    </source>
</evidence>
<feature type="compositionally biased region" description="Acidic residues" evidence="1">
    <location>
        <begin position="358"/>
        <end position="372"/>
    </location>
</feature>
<feature type="compositionally biased region" description="Basic and acidic residues" evidence="1">
    <location>
        <begin position="774"/>
        <end position="786"/>
    </location>
</feature>
<dbReference type="EMBL" id="JAUEPN010000013">
    <property type="protein sequence ID" value="KAK3290536.1"/>
    <property type="molecule type" value="Genomic_DNA"/>
</dbReference>
<feature type="region of interest" description="Disordered" evidence="1">
    <location>
        <begin position="165"/>
        <end position="394"/>
    </location>
</feature>
<comment type="caution">
    <text evidence="2">The sequence shown here is derived from an EMBL/GenBank/DDBJ whole genome shotgun (WGS) entry which is preliminary data.</text>
</comment>
<feature type="region of interest" description="Disordered" evidence="1">
    <location>
        <begin position="51"/>
        <end position="142"/>
    </location>
</feature>
<feature type="compositionally biased region" description="Polar residues" evidence="1">
    <location>
        <begin position="739"/>
        <end position="763"/>
    </location>
</feature>
<feature type="compositionally biased region" description="Polar residues" evidence="1">
    <location>
        <begin position="337"/>
        <end position="349"/>
    </location>
</feature>
<feature type="compositionally biased region" description="Polar residues" evidence="1">
    <location>
        <begin position="221"/>
        <end position="232"/>
    </location>
</feature>
<reference evidence="2" key="2">
    <citation type="submission" date="2023-06" db="EMBL/GenBank/DDBJ databases">
        <authorList>
            <consortium name="Lawrence Berkeley National Laboratory"/>
            <person name="Haridas S."/>
            <person name="Hensen N."/>
            <person name="Bonometti L."/>
            <person name="Westerberg I."/>
            <person name="Brannstrom I.O."/>
            <person name="Guillou S."/>
            <person name="Cros-Aarteil S."/>
            <person name="Calhoun S."/>
            <person name="Kuo A."/>
            <person name="Mondo S."/>
            <person name="Pangilinan J."/>
            <person name="Riley R."/>
            <person name="Labutti K."/>
            <person name="Andreopoulos B."/>
            <person name="Lipzen A."/>
            <person name="Chen C."/>
            <person name="Yanf M."/>
            <person name="Daum C."/>
            <person name="Ng V."/>
            <person name="Clum A."/>
            <person name="Steindorff A."/>
            <person name="Ohm R."/>
            <person name="Martin F."/>
            <person name="Silar P."/>
            <person name="Natvig D."/>
            <person name="Lalanne C."/>
            <person name="Gautier V."/>
            <person name="Ament-Velasquez S.L."/>
            <person name="Kruys A."/>
            <person name="Hutchinson M.I."/>
            <person name="Powell A.J."/>
            <person name="Barry K."/>
            <person name="Miller A.N."/>
            <person name="Grigoriev I.V."/>
            <person name="Debuchy R."/>
            <person name="Gladieux P."/>
            <person name="Thoren M.H."/>
            <person name="Johannesson H."/>
        </authorList>
    </citation>
    <scope>NUCLEOTIDE SEQUENCE</scope>
    <source>
        <strain evidence="2">CBS 168.71</strain>
    </source>
</reference>
<reference evidence="2" key="1">
    <citation type="journal article" date="2023" name="Mol. Phylogenet. Evol.">
        <title>Genome-scale phylogeny and comparative genomics of the fungal order Sordariales.</title>
        <authorList>
            <person name="Hensen N."/>
            <person name="Bonometti L."/>
            <person name="Westerberg I."/>
            <person name="Brannstrom I.O."/>
            <person name="Guillou S."/>
            <person name="Cros-Aarteil S."/>
            <person name="Calhoun S."/>
            <person name="Haridas S."/>
            <person name="Kuo A."/>
            <person name="Mondo S."/>
            <person name="Pangilinan J."/>
            <person name="Riley R."/>
            <person name="LaButti K."/>
            <person name="Andreopoulos B."/>
            <person name="Lipzen A."/>
            <person name="Chen C."/>
            <person name="Yan M."/>
            <person name="Daum C."/>
            <person name="Ng V."/>
            <person name="Clum A."/>
            <person name="Steindorff A."/>
            <person name="Ohm R.A."/>
            <person name="Martin F."/>
            <person name="Silar P."/>
            <person name="Natvig D.O."/>
            <person name="Lalanne C."/>
            <person name="Gautier V."/>
            <person name="Ament-Velasquez S.L."/>
            <person name="Kruys A."/>
            <person name="Hutchinson M.I."/>
            <person name="Powell A.J."/>
            <person name="Barry K."/>
            <person name="Miller A.N."/>
            <person name="Grigoriev I.V."/>
            <person name="Debuchy R."/>
            <person name="Gladieux P."/>
            <person name="Hiltunen Thoren M."/>
            <person name="Johannesson H."/>
        </authorList>
    </citation>
    <scope>NUCLEOTIDE SEQUENCE</scope>
    <source>
        <strain evidence="2">CBS 168.71</strain>
    </source>
</reference>
<feature type="compositionally biased region" description="Acidic residues" evidence="1">
    <location>
        <begin position="871"/>
        <end position="882"/>
    </location>
</feature>
<keyword evidence="3" id="KW-1185">Reference proteome</keyword>
<feature type="compositionally biased region" description="Basic and acidic residues" evidence="1">
    <location>
        <begin position="793"/>
        <end position="811"/>
    </location>
</feature>
<evidence type="ECO:0000313" key="3">
    <source>
        <dbReference type="Proteomes" id="UP001278766"/>
    </source>
</evidence>
<feature type="compositionally biased region" description="Pro residues" evidence="1">
    <location>
        <begin position="1026"/>
        <end position="1042"/>
    </location>
</feature>
<feature type="compositionally biased region" description="Polar residues" evidence="1">
    <location>
        <begin position="290"/>
        <end position="307"/>
    </location>
</feature>